<organism evidence="2 3">
    <name type="scientific">Halocatena salina</name>
    <dbReference type="NCBI Taxonomy" id="2934340"/>
    <lineage>
        <taxon>Archaea</taxon>
        <taxon>Methanobacteriati</taxon>
        <taxon>Methanobacteriota</taxon>
        <taxon>Stenosarchaea group</taxon>
        <taxon>Halobacteria</taxon>
        <taxon>Halobacteriales</taxon>
        <taxon>Natronomonadaceae</taxon>
        <taxon>Halocatena</taxon>
    </lineage>
</organism>
<keyword evidence="1" id="KW-0812">Transmembrane</keyword>
<keyword evidence="3" id="KW-1185">Reference proteome</keyword>
<dbReference type="Proteomes" id="UP000831768">
    <property type="component" value="Chromosome"/>
</dbReference>
<keyword evidence="1" id="KW-0472">Membrane</keyword>
<keyword evidence="1" id="KW-1133">Transmembrane helix</keyword>
<feature type="transmembrane region" description="Helical" evidence="1">
    <location>
        <begin position="86"/>
        <end position="107"/>
    </location>
</feature>
<feature type="transmembrane region" description="Helical" evidence="1">
    <location>
        <begin position="151"/>
        <end position="172"/>
    </location>
</feature>
<name>A0A8T9ZZQ4_9EURY</name>
<gene>
    <name evidence="2" type="ORF">MW046_08135</name>
</gene>
<proteinExistence type="predicted"/>
<feature type="transmembrane region" description="Helical" evidence="1">
    <location>
        <begin position="114"/>
        <end position="139"/>
    </location>
</feature>
<protein>
    <submittedName>
        <fullName evidence="2">Uncharacterized protein</fullName>
    </submittedName>
</protein>
<evidence type="ECO:0000313" key="3">
    <source>
        <dbReference type="Proteomes" id="UP000831768"/>
    </source>
</evidence>
<evidence type="ECO:0000313" key="2">
    <source>
        <dbReference type="EMBL" id="UPM41939.1"/>
    </source>
</evidence>
<accession>A0A8T9ZZQ4</accession>
<evidence type="ECO:0000256" key="1">
    <source>
        <dbReference type="SAM" id="Phobius"/>
    </source>
</evidence>
<dbReference type="EMBL" id="CP096019">
    <property type="protein sequence ID" value="UPM41939.1"/>
    <property type="molecule type" value="Genomic_DNA"/>
</dbReference>
<sequence length="182" mass="20027">MTDREIMMYGVRPPVESNTSGRRTTVQNRLFFLKRLSQTRPDEATAYSSVLFGRDRQLTRRFLVLAGAIFFASFVVYTSFPVYEGLPFTFLLIVPSIPIMADTLALVSAYLNDGLLVSALLPVMAVLGLKLSLSIWLYFNLVPSYNPAGIDFVPLLITVAFGIGVSVAIGAGTRRAVDHINS</sequence>
<feature type="transmembrane region" description="Helical" evidence="1">
    <location>
        <begin position="62"/>
        <end position="80"/>
    </location>
</feature>
<dbReference type="GeneID" id="71928008"/>
<reference evidence="2" key="1">
    <citation type="submission" date="2022-04" db="EMBL/GenBank/DDBJ databases">
        <title>Halocatena sp. nov., isolated from a salt lake.</title>
        <authorList>
            <person name="Cui H.-L."/>
        </authorList>
    </citation>
    <scope>NUCLEOTIDE SEQUENCE</scope>
    <source>
        <strain evidence="2">AD-1</strain>
    </source>
</reference>
<dbReference type="AlphaFoldDB" id="A0A8T9ZZQ4"/>
<dbReference type="RefSeq" id="WP_247992618.1">
    <property type="nucleotide sequence ID" value="NZ_CP096019.1"/>
</dbReference>
<dbReference type="KEGG" id="haad:MW046_08135"/>